<evidence type="ECO:0000313" key="8">
    <source>
        <dbReference type="EMBL" id="NYT85350.1"/>
    </source>
</evidence>
<evidence type="ECO:0000256" key="4">
    <source>
        <dbReference type="ARBA" id="ARBA00022801"/>
    </source>
</evidence>
<keyword evidence="3" id="KW-0479">Metal-binding</keyword>
<dbReference type="Gene3D" id="1.25.40.10">
    <property type="entry name" value="Tetratricopeptide repeat domain"/>
    <property type="match status" value="1"/>
</dbReference>
<dbReference type="InterPro" id="IPR051156">
    <property type="entry name" value="Mito/Outer_Membr_Metalloprot"/>
</dbReference>
<name>A0A853GZZ3_9BURK</name>
<dbReference type="Proteomes" id="UP000554144">
    <property type="component" value="Unassembled WGS sequence"/>
</dbReference>
<evidence type="ECO:0000256" key="2">
    <source>
        <dbReference type="ARBA" id="ARBA00022670"/>
    </source>
</evidence>
<evidence type="ECO:0000256" key="1">
    <source>
        <dbReference type="ARBA" id="ARBA00001947"/>
    </source>
</evidence>
<keyword evidence="2" id="KW-0645">Protease</keyword>
<evidence type="ECO:0000313" key="9">
    <source>
        <dbReference type="Proteomes" id="UP000554144"/>
    </source>
</evidence>
<dbReference type="Pfam" id="PF14559">
    <property type="entry name" value="TPR_19"/>
    <property type="match status" value="1"/>
</dbReference>
<evidence type="ECO:0000256" key="5">
    <source>
        <dbReference type="ARBA" id="ARBA00022833"/>
    </source>
</evidence>
<keyword evidence="9" id="KW-1185">Reference proteome</keyword>
<dbReference type="Gene3D" id="3.30.2010.10">
    <property type="entry name" value="Metalloproteases ('zincins'), catalytic domain"/>
    <property type="match status" value="1"/>
</dbReference>
<dbReference type="GO" id="GO:0004222">
    <property type="term" value="F:metalloendopeptidase activity"/>
    <property type="evidence" value="ECO:0007669"/>
    <property type="project" value="InterPro"/>
</dbReference>
<dbReference type="InterPro" id="IPR011990">
    <property type="entry name" value="TPR-like_helical_dom_sf"/>
</dbReference>
<evidence type="ECO:0000256" key="3">
    <source>
        <dbReference type="ARBA" id="ARBA00022723"/>
    </source>
</evidence>
<accession>A0A853GZZ3</accession>
<comment type="cofactor">
    <cofactor evidence="1">
        <name>Zn(2+)</name>
        <dbReference type="ChEBI" id="CHEBI:29105"/>
    </cofactor>
</comment>
<dbReference type="Pfam" id="PF01435">
    <property type="entry name" value="Peptidase_M48"/>
    <property type="match status" value="1"/>
</dbReference>
<dbReference type="SUPFAM" id="SSF48452">
    <property type="entry name" value="TPR-like"/>
    <property type="match status" value="1"/>
</dbReference>
<keyword evidence="5" id="KW-0862">Zinc</keyword>
<dbReference type="GO" id="GO:0051603">
    <property type="term" value="P:proteolysis involved in protein catabolic process"/>
    <property type="evidence" value="ECO:0007669"/>
    <property type="project" value="TreeGrafter"/>
</dbReference>
<keyword evidence="4" id="KW-0378">Hydrolase</keyword>
<dbReference type="GO" id="GO:0046872">
    <property type="term" value="F:metal ion binding"/>
    <property type="evidence" value="ECO:0007669"/>
    <property type="project" value="UniProtKB-KW"/>
</dbReference>
<dbReference type="InterPro" id="IPR001915">
    <property type="entry name" value="Peptidase_M48"/>
</dbReference>
<organism evidence="8 9">
    <name type="scientific">Pollutimonas harenae</name>
    <dbReference type="NCBI Taxonomy" id="657015"/>
    <lineage>
        <taxon>Bacteria</taxon>
        <taxon>Pseudomonadati</taxon>
        <taxon>Pseudomonadota</taxon>
        <taxon>Betaproteobacteria</taxon>
        <taxon>Burkholderiales</taxon>
        <taxon>Alcaligenaceae</taxon>
        <taxon>Pollutimonas</taxon>
    </lineage>
</organism>
<dbReference type="PANTHER" id="PTHR22726:SF1">
    <property type="entry name" value="METALLOENDOPEPTIDASE OMA1, MITOCHONDRIAL"/>
    <property type="match status" value="1"/>
</dbReference>
<dbReference type="PANTHER" id="PTHR22726">
    <property type="entry name" value="METALLOENDOPEPTIDASE OMA1"/>
    <property type="match status" value="1"/>
</dbReference>
<dbReference type="GO" id="GO:0016020">
    <property type="term" value="C:membrane"/>
    <property type="evidence" value="ECO:0007669"/>
    <property type="project" value="TreeGrafter"/>
</dbReference>
<proteinExistence type="predicted"/>
<gene>
    <name evidence="8" type="ORF">H0A62_07005</name>
</gene>
<evidence type="ECO:0000256" key="6">
    <source>
        <dbReference type="ARBA" id="ARBA00023049"/>
    </source>
</evidence>
<protein>
    <submittedName>
        <fullName evidence="8">M48 family metallopeptidase</fullName>
    </submittedName>
</protein>
<comment type="caution">
    <text evidence="8">The sequence shown here is derived from an EMBL/GenBank/DDBJ whole genome shotgun (WGS) entry which is preliminary data.</text>
</comment>
<dbReference type="OrthoDB" id="9810445at2"/>
<reference evidence="8 9" key="1">
    <citation type="submission" date="2020-07" db="EMBL/GenBank/DDBJ databases">
        <title>Taxonomic revisions and descriptions of new bacterial species based on genomic comparisons in the high-G+C-content subgroup of the family Alcaligenaceae.</title>
        <authorList>
            <person name="Szabo A."/>
            <person name="Felfoldi T."/>
        </authorList>
    </citation>
    <scope>NUCLEOTIDE SEQUENCE [LARGE SCALE GENOMIC DNA]</scope>
    <source>
        <strain evidence="8 9">DSM 25667</strain>
    </source>
</reference>
<keyword evidence="6" id="KW-0482">Metalloprotease</keyword>
<feature type="domain" description="Peptidase M48" evidence="7">
    <location>
        <begin position="39"/>
        <end position="227"/>
    </location>
</feature>
<evidence type="ECO:0000259" key="7">
    <source>
        <dbReference type="Pfam" id="PF01435"/>
    </source>
</evidence>
<dbReference type="EMBL" id="JACCEV010000002">
    <property type="protein sequence ID" value="NYT85350.1"/>
    <property type="molecule type" value="Genomic_DNA"/>
</dbReference>
<sequence length="461" mass="50089">MGSASAAELSPSLERTLGDAIMEQGRRDPTYIADPDVSQYLTDLGRRLAGFAPGGANQRITIFGVRDPQINAFALPGGYIGVNSGLLVSAQNESELASVVAHEIGHVVQRHIARGMTQRSQSGNVVIAALAAALLAALSGSGDLAMGVAAFGQAAAVDQQLGFSRQAEQEADRAGFEMMRKAGFDPRGMVRMFERLGNASRLNEGSGGGYTSTHPLSIQRMSDIQNRVARLPATAVRSSDAFWYIRAKLSVLQARSSTPLRNALEKLRLDAKNKTGVEQSAAWYGLAYAAWQKKDLAGAQQALSRAQQQGRNSPEIAGLAVALALDQGDQTQALSLSQSAWARWPDSQVVALARIEALQKTGQDAQAVELLAQLTRKWPDVPRMHQLQAQSYERLDRHVEARRAMANYYELTGALPSAVAQLEQARSMSKDFYVQSELDVQIRTLKDRLQSDRQLLERFKS</sequence>
<dbReference type="AlphaFoldDB" id="A0A853GZZ3"/>